<dbReference type="Proteomes" id="UP000011185">
    <property type="component" value="Unassembled WGS sequence"/>
</dbReference>
<dbReference type="OrthoDB" id="28053at2759"/>
<gene>
    <name evidence="1" type="ORF">THOM_1991</name>
</gene>
<dbReference type="HOGENOM" id="CLU_344236_0_0_1"/>
<proteinExistence type="predicted"/>
<accession>L7JWD5</accession>
<sequence length="822" mass="95919">MPTITHSVLHTFIAYLSTPNTTEKQARIERMRKKLAQRKTVDRLYLQQNLYMSINNDVTDAFVFINACQHTDRRIKFLGYTGALQIRNKDELLMMVNTLKKDMDRGDVLAVRYLANALEVPVEDIRNEIRFECTREMLVLFYKLYRMDRMAKNRKNAFDDGETDKNDTENTWMDDTATYTKHNKTQKADPQSNYQGDQAKIETKIINIDRTNGPDKTVERVAEHCLVDGNKAEHMVNEQETAIKIQKCVTGKEIPRNALNVLRNNFGKYNTLNRVKQITVKMPHRPPISLQPTTIRALSDGSIHHSDFKRFYSLKIQPDDLLDDILFIKLQIMLDLDGDIKLSQTEQAFLLTLFKESGDNILRTKILQVVTRTTNIKKNKDWTGEISSRLKFPGIYKMGADQVAVVLECLRFMVRHGVAIPDVNVFLYRLLHSYQNNFVFFALDVLRTYRVFDKQVIDKCLKMETVDHLAYDTLLGNISKKTARFAFKKIEKTLMLFSNDENVQKIIKKIIDKGSDRLLVSIIKNYPNLGYFYNILHKVKDKTKLKAVRDFLNTNLNVYGVDLMCQLFEMNIGFDLTRRKTRYYDTTEDDEEMYEELVHTDENKNKMVDYEIICSNQDNNEQINASKSTTGITNGNRGSQSTYTYVSHIDDFESSQNGIIEFSDETASCTDETYERAINNEPTRNSLLEHRNKLMTEFLMDDLSEKVSHVFTSDREEKKENYINEKKKTSNPTDIFENTNFNRINRKYTTFYKKGLKVIAQTMDQERLKVLDHLISVCLRYGNVRSNKELLIRFLRKTNDREIRGMIEKGIEYFELIGITSI</sequence>
<organism evidence="1 2">
    <name type="scientific">Trachipleistophora hominis</name>
    <name type="common">Microsporidian parasite</name>
    <dbReference type="NCBI Taxonomy" id="72359"/>
    <lineage>
        <taxon>Eukaryota</taxon>
        <taxon>Fungi</taxon>
        <taxon>Fungi incertae sedis</taxon>
        <taxon>Microsporidia</taxon>
        <taxon>Pleistophoridae</taxon>
        <taxon>Trachipleistophora</taxon>
    </lineage>
</organism>
<dbReference type="AlphaFoldDB" id="L7JWD5"/>
<keyword evidence="2" id="KW-1185">Reference proteome</keyword>
<dbReference type="OMA" id="LHTFIAY"/>
<name>L7JWD5_TRAHO</name>
<evidence type="ECO:0000313" key="1">
    <source>
        <dbReference type="EMBL" id="ELQ75062.1"/>
    </source>
</evidence>
<evidence type="ECO:0000313" key="2">
    <source>
        <dbReference type="Proteomes" id="UP000011185"/>
    </source>
</evidence>
<protein>
    <submittedName>
        <fullName evidence="1">Uncharacterized protein</fullName>
    </submittedName>
</protein>
<dbReference type="InParanoid" id="L7JWD5"/>
<reference evidence="1 2" key="1">
    <citation type="journal article" date="2012" name="PLoS Pathog.">
        <title>The genome of the obligate intracellular parasite Trachipleistophora hominis: new insights into microsporidian genome dynamics and reductive evolution.</title>
        <authorList>
            <person name="Heinz E."/>
            <person name="Williams T.A."/>
            <person name="Nakjang S."/>
            <person name="Noel C.J."/>
            <person name="Swan D.C."/>
            <person name="Goldberg A.V."/>
            <person name="Harris S.R."/>
            <person name="Weinmaier T."/>
            <person name="Markert S."/>
            <person name="Becher D."/>
            <person name="Bernhardt J."/>
            <person name="Dagan T."/>
            <person name="Hacker C."/>
            <person name="Lucocq J.M."/>
            <person name="Schweder T."/>
            <person name="Rattei T."/>
            <person name="Hall N."/>
            <person name="Hirt R.P."/>
            <person name="Embley T.M."/>
        </authorList>
    </citation>
    <scope>NUCLEOTIDE SEQUENCE [LARGE SCALE GENOMIC DNA]</scope>
</reference>
<dbReference type="EMBL" id="JH993996">
    <property type="protein sequence ID" value="ELQ75062.1"/>
    <property type="molecule type" value="Genomic_DNA"/>
</dbReference>
<dbReference type="VEuPathDB" id="MicrosporidiaDB:THOM_1991"/>